<organism evidence="1 2">
    <name type="scientific">Agathobacter rectalis</name>
    <dbReference type="NCBI Taxonomy" id="39491"/>
    <lineage>
        <taxon>Bacteria</taxon>
        <taxon>Bacillati</taxon>
        <taxon>Bacillota</taxon>
        <taxon>Clostridia</taxon>
        <taxon>Lachnospirales</taxon>
        <taxon>Lachnospiraceae</taxon>
        <taxon>Agathobacter</taxon>
    </lineage>
</organism>
<proteinExistence type="predicted"/>
<protein>
    <recommendedName>
        <fullName evidence="3">RNA polymerase sigma factor 70 region 4 type 2 domain-containing protein</fullName>
    </recommendedName>
</protein>
<dbReference type="AlphaFoldDB" id="A0AAW4UG95"/>
<gene>
    <name evidence="1" type="ORF">LIZ56_14240</name>
</gene>
<evidence type="ECO:0008006" key="3">
    <source>
        <dbReference type="Google" id="ProtNLM"/>
    </source>
</evidence>
<reference evidence="1" key="1">
    <citation type="submission" date="2021-10" db="EMBL/GenBank/DDBJ databases">
        <title>Collection of gut derived symbiotic bacterial strains cultured from healthy donors.</title>
        <authorList>
            <person name="Lin H."/>
            <person name="Littmann E."/>
            <person name="Kohout C."/>
            <person name="Pamer E.G."/>
        </authorList>
    </citation>
    <scope>NUCLEOTIDE SEQUENCE</scope>
    <source>
        <strain evidence="1">DFI.9.42</strain>
    </source>
</reference>
<comment type="caution">
    <text evidence="1">The sequence shown here is derived from an EMBL/GenBank/DDBJ whole genome shotgun (WGS) entry which is preliminary data.</text>
</comment>
<name>A0AAW4UG95_9FIRM</name>
<dbReference type="EMBL" id="JAJCJK010000032">
    <property type="protein sequence ID" value="MCB6939552.1"/>
    <property type="molecule type" value="Genomic_DNA"/>
</dbReference>
<sequence>MVRVKRTGEVSEVDRKVMRILRAEEKRIRRSYGSDNTSEDEDGAEKISDTVLSLDAMPEDDVKSAAWLADSRDCMEELITALKEKELLSILTGKQRELYLAMTREGLTLREFARRKGIGIRAAFDLKAAVQKKFQRIF</sequence>
<dbReference type="RefSeq" id="WP_227202779.1">
    <property type="nucleotide sequence ID" value="NZ_JAJCJK010000032.1"/>
</dbReference>
<accession>A0AAW4UG95</accession>
<evidence type="ECO:0000313" key="1">
    <source>
        <dbReference type="EMBL" id="MCB6939552.1"/>
    </source>
</evidence>
<evidence type="ECO:0000313" key="2">
    <source>
        <dbReference type="Proteomes" id="UP001197684"/>
    </source>
</evidence>
<dbReference type="Proteomes" id="UP001197684">
    <property type="component" value="Unassembled WGS sequence"/>
</dbReference>